<feature type="transmembrane region" description="Helical" evidence="1">
    <location>
        <begin position="178"/>
        <end position="198"/>
    </location>
</feature>
<keyword evidence="1" id="KW-0812">Transmembrane</keyword>
<evidence type="ECO:0008006" key="4">
    <source>
        <dbReference type="Google" id="ProtNLM"/>
    </source>
</evidence>
<keyword evidence="1" id="KW-0472">Membrane</keyword>
<accession>A0ABT9QLE8</accession>
<dbReference type="Proteomes" id="UP001225356">
    <property type="component" value="Unassembled WGS sequence"/>
</dbReference>
<feature type="transmembrane region" description="Helical" evidence="1">
    <location>
        <begin position="32"/>
        <end position="50"/>
    </location>
</feature>
<proteinExistence type="predicted"/>
<feature type="transmembrane region" description="Helical" evidence="1">
    <location>
        <begin position="70"/>
        <end position="90"/>
    </location>
</feature>
<evidence type="ECO:0000313" key="3">
    <source>
        <dbReference type="Proteomes" id="UP001225356"/>
    </source>
</evidence>
<dbReference type="RefSeq" id="WP_307564651.1">
    <property type="nucleotide sequence ID" value="NZ_JAUSQU010000001.1"/>
</dbReference>
<feature type="transmembrane region" description="Helical" evidence="1">
    <location>
        <begin position="111"/>
        <end position="133"/>
    </location>
</feature>
<sequence>MKLDRAVRVTPPVIRRRDLVTAEVTKILTHPATPFAIVVTLLLNTTLGVIHATDLVRLGVGPRPTPLSELGTLMFVPVYVFLVLPIYAAGSEYLSGQIRVTLASTPNRVTLALAKLAALLAVTVPGALLVLLPERLTITIADGTDAGGILLDLGRWVAAYTLMALVAYGLAGLLRSTIAPLTILVLVPVPVATGVFQLPEVIRLLPDQLSLSMLGTPGYAVTELPPMLAGAALTTWALLLAAANGLALVRRDS</sequence>
<protein>
    <recommendedName>
        <fullName evidence="4">ABC-2 type transport system permease protein</fullName>
    </recommendedName>
</protein>
<keyword evidence="3" id="KW-1185">Reference proteome</keyword>
<comment type="caution">
    <text evidence="2">The sequence shown here is derived from an EMBL/GenBank/DDBJ whole genome shotgun (WGS) entry which is preliminary data.</text>
</comment>
<evidence type="ECO:0000313" key="2">
    <source>
        <dbReference type="EMBL" id="MDP9847576.1"/>
    </source>
</evidence>
<organism evidence="2 3">
    <name type="scientific">Streptosporangium lutulentum</name>
    <dbReference type="NCBI Taxonomy" id="1461250"/>
    <lineage>
        <taxon>Bacteria</taxon>
        <taxon>Bacillati</taxon>
        <taxon>Actinomycetota</taxon>
        <taxon>Actinomycetes</taxon>
        <taxon>Streptosporangiales</taxon>
        <taxon>Streptosporangiaceae</taxon>
        <taxon>Streptosporangium</taxon>
    </lineage>
</organism>
<name>A0ABT9QLE8_9ACTN</name>
<feature type="transmembrane region" description="Helical" evidence="1">
    <location>
        <begin position="153"/>
        <end position="171"/>
    </location>
</feature>
<gene>
    <name evidence="2" type="ORF">J2853_006787</name>
</gene>
<keyword evidence="1" id="KW-1133">Transmembrane helix</keyword>
<evidence type="ECO:0000256" key="1">
    <source>
        <dbReference type="SAM" id="Phobius"/>
    </source>
</evidence>
<dbReference type="EMBL" id="JAUSQU010000001">
    <property type="protein sequence ID" value="MDP9847576.1"/>
    <property type="molecule type" value="Genomic_DNA"/>
</dbReference>
<feature type="transmembrane region" description="Helical" evidence="1">
    <location>
        <begin position="227"/>
        <end position="249"/>
    </location>
</feature>
<reference evidence="2 3" key="1">
    <citation type="submission" date="2023-07" db="EMBL/GenBank/DDBJ databases">
        <title>Sequencing the genomes of 1000 actinobacteria strains.</title>
        <authorList>
            <person name="Klenk H.-P."/>
        </authorList>
    </citation>
    <scope>NUCLEOTIDE SEQUENCE [LARGE SCALE GENOMIC DNA]</scope>
    <source>
        <strain evidence="2 3">DSM 46740</strain>
    </source>
</reference>